<evidence type="ECO:0000313" key="3">
    <source>
        <dbReference type="EMBL" id="MDT0316951.1"/>
    </source>
</evidence>
<dbReference type="InterPro" id="IPR036396">
    <property type="entry name" value="Cyt_P450_sf"/>
</dbReference>
<dbReference type="Gene3D" id="1.10.630.10">
    <property type="entry name" value="Cytochrome P450"/>
    <property type="match status" value="1"/>
</dbReference>
<feature type="region of interest" description="Disordered" evidence="2">
    <location>
        <begin position="449"/>
        <end position="470"/>
    </location>
</feature>
<keyword evidence="4" id="KW-1185">Reference proteome</keyword>
<name>A0ABU2LHG0_9ACTN</name>
<evidence type="ECO:0000256" key="1">
    <source>
        <dbReference type="ARBA" id="ARBA00010617"/>
    </source>
</evidence>
<sequence length="470" mass="51935">MTLGCEWCGRDRGFRPHVSSNLPAIADSSERDTERVVHTTSKPPALDGFTASAYRRDRLAFALRAAQECGDVWRMRRNVYVALTAEPCLAVLRRTNQEYGTPPGTFPPTRRPDGSVPGEQEFTHGHAARMRGLRPRAVAARLGLIAPGITEFAAGLPPGQDIDILPRAHRMLFRIGGRYLFEEDADSLLAAGGGLPAAREAITRGLPWPRWMPTPARRALTGHRTRFSHQLQQVIDRRRAENRLGEDVLGQMLKPSSQYGLLPDTAIHDSLTGLIIAGSEVPTRAVGWLMLALARHPDLAERIATEAAALPDDPHHPVNGRFLAELPFTEAFVREVLRLHPPNWLQARIARRRTELAGYPIAPGTMVLVCSYTVHLDPREHENPDTFSPDRWLDYGQASAESRVFLPFGTGPRACEGAALAMAELTLLAAETARRWHLYEPEGLMPSHGIDTDGGLTPTGLRLRVTPRTR</sequence>
<dbReference type="Pfam" id="PF00067">
    <property type="entry name" value="p450"/>
    <property type="match status" value="1"/>
</dbReference>
<dbReference type="SUPFAM" id="SSF48264">
    <property type="entry name" value="Cytochrome P450"/>
    <property type="match status" value="1"/>
</dbReference>
<dbReference type="EMBL" id="JAVREM010000001">
    <property type="protein sequence ID" value="MDT0316951.1"/>
    <property type="molecule type" value="Genomic_DNA"/>
</dbReference>
<dbReference type="PANTHER" id="PTHR24305:SF166">
    <property type="entry name" value="CYTOCHROME P450 12A4, MITOCHONDRIAL-RELATED"/>
    <property type="match status" value="1"/>
</dbReference>
<dbReference type="PRINTS" id="PR00463">
    <property type="entry name" value="EP450I"/>
</dbReference>
<evidence type="ECO:0000313" key="4">
    <source>
        <dbReference type="Proteomes" id="UP001183420"/>
    </source>
</evidence>
<dbReference type="InterPro" id="IPR050121">
    <property type="entry name" value="Cytochrome_P450_monoxygenase"/>
</dbReference>
<dbReference type="InterPro" id="IPR001128">
    <property type="entry name" value="Cyt_P450"/>
</dbReference>
<feature type="region of interest" description="Disordered" evidence="2">
    <location>
        <begin position="96"/>
        <end position="121"/>
    </location>
</feature>
<dbReference type="PRINTS" id="PR00385">
    <property type="entry name" value="P450"/>
</dbReference>
<evidence type="ECO:0000256" key="2">
    <source>
        <dbReference type="SAM" id="MobiDB-lite"/>
    </source>
</evidence>
<dbReference type="PANTHER" id="PTHR24305">
    <property type="entry name" value="CYTOCHROME P450"/>
    <property type="match status" value="1"/>
</dbReference>
<organism evidence="3 4">
    <name type="scientific">Streptomyces millisiae</name>
    <dbReference type="NCBI Taxonomy" id="3075542"/>
    <lineage>
        <taxon>Bacteria</taxon>
        <taxon>Bacillati</taxon>
        <taxon>Actinomycetota</taxon>
        <taxon>Actinomycetes</taxon>
        <taxon>Kitasatosporales</taxon>
        <taxon>Streptomycetaceae</taxon>
        <taxon>Streptomyces</taxon>
    </lineage>
</organism>
<dbReference type="CDD" id="cd00302">
    <property type="entry name" value="cytochrome_P450"/>
    <property type="match status" value="1"/>
</dbReference>
<dbReference type="InterPro" id="IPR002401">
    <property type="entry name" value="Cyt_P450_E_grp-I"/>
</dbReference>
<accession>A0ABU2LHG0</accession>
<reference evidence="4" key="1">
    <citation type="submission" date="2023-07" db="EMBL/GenBank/DDBJ databases">
        <title>30 novel species of actinomycetes from the DSMZ collection.</title>
        <authorList>
            <person name="Nouioui I."/>
        </authorList>
    </citation>
    <scope>NUCLEOTIDE SEQUENCE [LARGE SCALE GENOMIC DNA]</scope>
    <source>
        <strain evidence="4">DSM 44918</strain>
    </source>
</reference>
<gene>
    <name evidence="3" type="ORF">RNC47_01215</name>
</gene>
<dbReference type="Proteomes" id="UP001183420">
    <property type="component" value="Unassembled WGS sequence"/>
</dbReference>
<proteinExistence type="inferred from homology"/>
<comment type="caution">
    <text evidence="3">The sequence shown here is derived from an EMBL/GenBank/DDBJ whole genome shotgun (WGS) entry which is preliminary data.</text>
</comment>
<protein>
    <submittedName>
        <fullName evidence="3">Cytochrome P450</fullName>
    </submittedName>
</protein>
<comment type="similarity">
    <text evidence="1">Belongs to the cytochrome P450 family.</text>
</comment>